<dbReference type="RefSeq" id="WP_250926941.1">
    <property type="nucleotide sequence ID" value="NZ_JAMQBK010000006.1"/>
</dbReference>
<proteinExistence type="predicted"/>
<evidence type="ECO:0000313" key="2">
    <source>
        <dbReference type="Proteomes" id="UP001202961"/>
    </source>
</evidence>
<sequence>MRFYSHWIERAFRTTHTPGIARSWQRVEPNGSLIVLTDAGGFDLPSRDGPFLATHLSAHDELLSGPELLPTRLSLAVWLRSRSTCPIPTDPRM</sequence>
<name>A0ABT0TXG0_9BACT</name>
<gene>
    <name evidence="1" type="ORF">NB063_01415</name>
</gene>
<keyword evidence="2" id="KW-1185">Reference proteome</keyword>
<protein>
    <submittedName>
        <fullName evidence="1">Uncharacterized protein</fullName>
    </submittedName>
</protein>
<accession>A0ABT0TXG0</accession>
<dbReference type="EMBL" id="JAMQBK010000006">
    <property type="protein sequence ID" value="MCM2369270.1"/>
    <property type="molecule type" value="Genomic_DNA"/>
</dbReference>
<dbReference type="Proteomes" id="UP001202961">
    <property type="component" value="Unassembled WGS sequence"/>
</dbReference>
<reference evidence="1 2" key="1">
    <citation type="journal article" date="2022" name="Syst. Appl. Microbiol.">
        <title>Rhodopirellula aestuarii sp. nov., a novel member of the genus Rhodopirellula isolated from brackish sediments collected in the Tagus River estuary, Portugal.</title>
        <authorList>
            <person name="Vitorino I.R."/>
            <person name="Klimek D."/>
            <person name="Calusinska M."/>
            <person name="Lobo-da-Cunha A."/>
            <person name="Vasconcelos V."/>
            <person name="Lage O.M."/>
        </authorList>
    </citation>
    <scope>NUCLEOTIDE SEQUENCE [LARGE SCALE GENOMIC DNA]</scope>
    <source>
        <strain evidence="1 2">ICT_H3.1</strain>
    </source>
</reference>
<organism evidence="1 2">
    <name type="scientific">Aporhodopirellula aestuarii</name>
    <dbReference type="NCBI Taxonomy" id="2950107"/>
    <lineage>
        <taxon>Bacteria</taxon>
        <taxon>Pseudomonadati</taxon>
        <taxon>Planctomycetota</taxon>
        <taxon>Planctomycetia</taxon>
        <taxon>Pirellulales</taxon>
        <taxon>Pirellulaceae</taxon>
        <taxon>Aporhodopirellula</taxon>
    </lineage>
</organism>
<evidence type="ECO:0000313" key="1">
    <source>
        <dbReference type="EMBL" id="MCM2369270.1"/>
    </source>
</evidence>
<comment type="caution">
    <text evidence="1">The sequence shown here is derived from an EMBL/GenBank/DDBJ whole genome shotgun (WGS) entry which is preliminary data.</text>
</comment>